<evidence type="ECO:0000313" key="8">
    <source>
        <dbReference type="EMBL" id="GAB1310999.1"/>
    </source>
</evidence>
<dbReference type="GeneID" id="98171954"/>
<evidence type="ECO:0000256" key="6">
    <source>
        <dbReference type="SAM" id="Phobius"/>
    </source>
</evidence>
<protein>
    <submittedName>
        <fullName evidence="8">Major facilitator superfamily domain-containing protein</fullName>
    </submittedName>
</protein>
<feature type="transmembrane region" description="Helical" evidence="6">
    <location>
        <begin position="422"/>
        <end position="440"/>
    </location>
</feature>
<keyword evidence="3 6" id="KW-1133">Transmembrane helix</keyword>
<organism evidence="8 9">
    <name type="scientific">Madurella fahalii</name>
    <dbReference type="NCBI Taxonomy" id="1157608"/>
    <lineage>
        <taxon>Eukaryota</taxon>
        <taxon>Fungi</taxon>
        <taxon>Dikarya</taxon>
        <taxon>Ascomycota</taxon>
        <taxon>Pezizomycotina</taxon>
        <taxon>Sordariomycetes</taxon>
        <taxon>Sordariomycetidae</taxon>
        <taxon>Sordariales</taxon>
        <taxon>Sordariales incertae sedis</taxon>
        <taxon>Madurella</taxon>
    </lineage>
</organism>
<dbReference type="Proteomes" id="UP001628179">
    <property type="component" value="Unassembled WGS sequence"/>
</dbReference>
<feature type="transmembrane region" description="Helical" evidence="6">
    <location>
        <begin position="390"/>
        <end position="410"/>
    </location>
</feature>
<feature type="transmembrane region" description="Helical" evidence="6">
    <location>
        <begin position="273"/>
        <end position="294"/>
    </location>
</feature>
<evidence type="ECO:0000256" key="5">
    <source>
        <dbReference type="SAM" id="MobiDB-lite"/>
    </source>
</evidence>
<feature type="transmembrane region" description="Helical" evidence="6">
    <location>
        <begin position="241"/>
        <end position="261"/>
    </location>
</feature>
<feature type="transmembrane region" description="Helical" evidence="6">
    <location>
        <begin position="184"/>
        <end position="203"/>
    </location>
</feature>
<evidence type="ECO:0000256" key="2">
    <source>
        <dbReference type="ARBA" id="ARBA00022692"/>
    </source>
</evidence>
<dbReference type="PANTHER" id="PTHR23501">
    <property type="entry name" value="MAJOR FACILITATOR SUPERFAMILY"/>
    <property type="match status" value="1"/>
</dbReference>
<dbReference type="Pfam" id="PF07690">
    <property type="entry name" value="MFS_1"/>
    <property type="match status" value="1"/>
</dbReference>
<feature type="region of interest" description="Disordered" evidence="5">
    <location>
        <begin position="611"/>
        <end position="631"/>
    </location>
</feature>
<dbReference type="InterPro" id="IPR036259">
    <property type="entry name" value="MFS_trans_sf"/>
</dbReference>
<name>A0ABQ0FZR6_9PEZI</name>
<evidence type="ECO:0000256" key="3">
    <source>
        <dbReference type="ARBA" id="ARBA00022989"/>
    </source>
</evidence>
<comment type="subcellular location">
    <subcellularLocation>
        <location evidence="1">Membrane</location>
        <topology evidence="1">Multi-pass membrane protein</topology>
    </subcellularLocation>
</comment>
<dbReference type="PANTHER" id="PTHR23501:SF49">
    <property type="entry name" value="MAJOR FACILITATOR SUPERFAMILY (MFS) PROFILE DOMAIN-CONTAINING PROTEIN"/>
    <property type="match status" value="1"/>
</dbReference>
<reference evidence="8 9" key="1">
    <citation type="submission" date="2024-09" db="EMBL/GenBank/DDBJ databases">
        <title>Itraconazole resistance in Madurella fahalii resulting from another homologue of gene encoding cytochrome P450 14-alpha sterol demethylase (CYP51).</title>
        <authorList>
            <person name="Yoshioka I."/>
            <person name="Fahal A.H."/>
            <person name="Kaneko S."/>
            <person name="Yaguchi T."/>
        </authorList>
    </citation>
    <scope>NUCLEOTIDE SEQUENCE [LARGE SCALE GENOMIC DNA]</scope>
    <source>
        <strain evidence="8 9">IFM 68171</strain>
    </source>
</reference>
<dbReference type="PROSITE" id="PS50850">
    <property type="entry name" value="MFS"/>
    <property type="match status" value="1"/>
</dbReference>
<feature type="compositionally biased region" description="Basic and acidic residues" evidence="5">
    <location>
        <begin position="611"/>
        <end position="621"/>
    </location>
</feature>
<dbReference type="InterPro" id="IPR020846">
    <property type="entry name" value="MFS_dom"/>
</dbReference>
<feature type="transmembrane region" description="Helical" evidence="6">
    <location>
        <begin position="446"/>
        <end position="467"/>
    </location>
</feature>
<dbReference type="RefSeq" id="XP_070912732.1">
    <property type="nucleotide sequence ID" value="XM_071056631.1"/>
</dbReference>
<keyword evidence="9" id="KW-1185">Reference proteome</keyword>
<feature type="transmembrane region" description="Helical" evidence="6">
    <location>
        <begin position="345"/>
        <end position="365"/>
    </location>
</feature>
<evidence type="ECO:0000256" key="4">
    <source>
        <dbReference type="ARBA" id="ARBA00023136"/>
    </source>
</evidence>
<feature type="transmembrane region" description="Helical" evidence="6">
    <location>
        <begin position="314"/>
        <end position="333"/>
    </location>
</feature>
<dbReference type="PRINTS" id="PR01036">
    <property type="entry name" value="TCRTETB"/>
</dbReference>
<dbReference type="CDD" id="cd17502">
    <property type="entry name" value="MFS_Azr1_MDR_like"/>
    <property type="match status" value="1"/>
</dbReference>
<keyword evidence="4 6" id="KW-0472">Membrane</keyword>
<proteinExistence type="predicted"/>
<accession>A0ABQ0FZR6</accession>
<keyword evidence="2 6" id="KW-0812">Transmembrane</keyword>
<feature type="transmembrane region" description="Helical" evidence="6">
    <location>
        <begin position="215"/>
        <end position="235"/>
    </location>
</feature>
<dbReference type="EMBL" id="BAAFSV010000001">
    <property type="protein sequence ID" value="GAB1310999.1"/>
    <property type="molecule type" value="Genomic_DNA"/>
</dbReference>
<evidence type="ECO:0000256" key="1">
    <source>
        <dbReference type="ARBA" id="ARBA00004141"/>
    </source>
</evidence>
<sequence length="631" mass="66711">MPLQPKAGATVSGEGENVELGGLQSCPVLSAPTPSGASLRYTASPLSLLTSLSTDTRSMLPYEQRQDWPLGPGPRQEHSAIPAEPISRSKAPAAGNLASEPGSAAGDDDGFITGFPLVCLMVGLMLAVFLISLDRTIISTAIPYITHLFQSTPDIGWYGSAYMVTACAFQPLFGKIFTMFSVKISYLVALFIFEIGSLLCAVAGDSRTLIVGRAIAGFGSAGITSGSFVVVAAAVPLQARPILMAVVGLMFGVGATIGPLLGGVFTDFVTWRWCFYINLPVGGATMAAMILFFNPRKKANARRGFFERLMDLDFVGNVLIIGACIMLFIAFQVTTQGIAWSSTEVIGLLVGSGVLGILFTLWQWWKGDGALIPPRIITQRTVAASCGQAFTMYGALVNLTFFLPIWFQAIRGESAMQSGVDMIPFFLVNALFSVGAGIFVSKVGYATPPAVVGSAIGTVGLGLMTLLRVDTTTAQWVGYQALTSAGFGMSIQQGFTAVQTVLSEDEAAIGTSAVVAAQSLGAAVFVSIGNIVFQHQLLRATASHVLSDMDIKKLIDGGAAAFRQLVPADMLPQVLEIYNEALIEVFTMSLPLGALAAIISCFIEWKSVKEEGENQTEEKNHPSAGTKTSRV</sequence>
<dbReference type="SUPFAM" id="SSF103473">
    <property type="entry name" value="MFS general substrate transporter"/>
    <property type="match status" value="1"/>
</dbReference>
<evidence type="ECO:0000259" key="7">
    <source>
        <dbReference type="PROSITE" id="PS50850"/>
    </source>
</evidence>
<feature type="transmembrane region" description="Helical" evidence="6">
    <location>
        <begin position="111"/>
        <end position="134"/>
    </location>
</feature>
<comment type="caution">
    <text evidence="8">The sequence shown here is derived from an EMBL/GenBank/DDBJ whole genome shotgun (WGS) entry which is preliminary data.</text>
</comment>
<dbReference type="InterPro" id="IPR011701">
    <property type="entry name" value="MFS"/>
</dbReference>
<gene>
    <name evidence="8" type="ORF">MFIFM68171_01209</name>
</gene>
<feature type="domain" description="Major facilitator superfamily (MFS) profile" evidence="7">
    <location>
        <begin position="120"/>
        <end position="608"/>
    </location>
</feature>
<dbReference type="Gene3D" id="1.20.1250.20">
    <property type="entry name" value="MFS general substrate transporter like domains"/>
    <property type="match status" value="2"/>
</dbReference>
<evidence type="ECO:0000313" key="9">
    <source>
        <dbReference type="Proteomes" id="UP001628179"/>
    </source>
</evidence>